<dbReference type="PANTHER" id="PTHR16036:SF2">
    <property type="entry name" value="TRNA ENDONUCLEASE ANKZF1"/>
    <property type="match status" value="1"/>
</dbReference>
<comment type="subcellular location">
    <subcellularLocation>
        <location evidence="1">Cytoplasm</location>
    </subcellularLocation>
</comment>
<feature type="region of interest" description="Disordered" evidence="15">
    <location>
        <begin position="515"/>
        <end position="662"/>
    </location>
</feature>
<comment type="domain">
    <text evidence="14">The VLRF1 domain mediates binding to the 60S ribosomal subunit.</text>
</comment>
<keyword evidence="10" id="KW-0862">Zinc</keyword>
<dbReference type="PANTHER" id="PTHR16036">
    <property type="entry name" value="ANKYRIN REPEAT AND ZINC FINGER DOMAIN-CONTAINING PROTEIN 1"/>
    <property type="match status" value="1"/>
</dbReference>
<dbReference type="SUPFAM" id="SSF48403">
    <property type="entry name" value="Ankyrin repeat"/>
    <property type="match status" value="1"/>
</dbReference>
<keyword evidence="4 14" id="KW-0540">Nuclease</keyword>
<dbReference type="GO" id="GO:0008270">
    <property type="term" value="F:zinc ion binding"/>
    <property type="evidence" value="ECO:0007669"/>
    <property type="project" value="UniProtKB-KW"/>
</dbReference>
<dbReference type="PROSITE" id="PS52044">
    <property type="entry name" value="VLRF1"/>
    <property type="match status" value="1"/>
</dbReference>
<dbReference type="OrthoDB" id="429841at2759"/>
<dbReference type="InterPro" id="IPR003604">
    <property type="entry name" value="Matrin/U1-like-C_Znf_C2H2"/>
</dbReference>
<dbReference type="InterPro" id="IPR041175">
    <property type="entry name" value="VLRF1/Vms1"/>
</dbReference>
<dbReference type="Proteomes" id="UP000011083">
    <property type="component" value="Unassembled WGS sequence"/>
</dbReference>
<evidence type="ECO:0000256" key="9">
    <source>
        <dbReference type="ARBA" id="ARBA00022801"/>
    </source>
</evidence>
<feature type="domain" description="VLRF1" evidence="16">
    <location>
        <begin position="157"/>
        <end position="306"/>
    </location>
</feature>
<protein>
    <submittedName>
        <fullName evidence="17">Ankyrin repeat and zinc finger domain protein, putative</fullName>
    </submittedName>
</protein>
<feature type="region of interest" description="Disordered" evidence="15">
    <location>
        <begin position="323"/>
        <end position="368"/>
    </location>
</feature>
<keyword evidence="18" id="KW-1185">Reference proteome</keyword>
<dbReference type="Pfam" id="PF12796">
    <property type="entry name" value="Ank_2"/>
    <property type="match status" value="1"/>
</dbReference>
<dbReference type="OMA" id="GPHIFMC"/>
<dbReference type="GeneID" id="14923157"/>
<evidence type="ECO:0000256" key="4">
    <source>
        <dbReference type="ARBA" id="ARBA00022722"/>
    </source>
</evidence>
<dbReference type="Pfam" id="PF18826">
    <property type="entry name" value="bVLRF1"/>
    <property type="match status" value="1"/>
</dbReference>
<dbReference type="PROSITE" id="PS00028">
    <property type="entry name" value="ZINC_FINGER_C2H2_1"/>
    <property type="match status" value="1"/>
</dbReference>
<comment type="similarity">
    <text evidence="2 14">Belongs to the ANKZF1/VMS1 family.</text>
</comment>
<feature type="region of interest" description="Disordered" evidence="15">
    <location>
        <begin position="192"/>
        <end position="212"/>
    </location>
</feature>
<dbReference type="PROSITE" id="PS50297">
    <property type="entry name" value="ANK_REP_REGION"/>
    <property type="match status" value="2"/>
</dbReference>
<evidence type="ECO:0000256" key="13">
    <source>
        <dbReference type="PROSITE-ProRule" id="PRU00023"/>
    </source>
</evidence>
<feature type="compositionally biased region" description="Basic residues" evidence="15">
    <location>
        <begin position="525"/>
        <end position="537"/>
    </location>
</feature>
<dbReference type="PROSITE" id="PS50088">
    <property type="entry name" value="ANK_REPEAT"/>
    <property type="match status" value="2"/>
</dbReference>
<evidence type="ECO:0000256" key="12">
    <source>
        <dbReference type="ARBA" id="ARBA00023054"/>
    </source>
</evidence>
<dbReference type="SMART" id="SM00451">
    <property type="entry name" value="ZnF_U1"/>
    <property type="match status" value="1"/>
</dbReference>
<keyword evidence="11 13" id="KW-0040">ANK repeat</keyword>
<dbReference type="InterPro" id="IPR047139">
    <property type="entry name" value="ANKZ1/VMS1"/>
</dbReference>
<dbReference type="InterPro" id="IPR013087">
    <property type="entry name" value="Znf_C2H2_type"/>
</dbReference>
<dbReference type="SMART" id="SM00248">
    <property type="entry name" value="ANK"/>
    <property type="match status" value="2"/>
</dbReference>
<keyword evidence="8" id="KW-0863">Zinc-finger</keyword>
<dbReference type="STRING" id="1257118.L8H9N8"/>
<dbReference type="GO" id="GO:0036503">
    <property type="term" value="P:ERAD pathway"/>
    <property type="evidence" value="ECO:0007669"/>
    <property type="project" value="TreeGrafter"/>
</dbReference>
<feature type="region of interest" description="Disordered" evidence="15">
    <location>
        <begin position="59"/>
        <end position="109"/>
    </location>
</feature>
<evidence type="ECO:0000256" key="14">
    <source>
        <dbReference type="PROSITE-ProRule" id="PRU01389"/>
    </source>
</evidence>
<reference evidence="17 18" key="1">
    <citation type="journal article" date="2013" name="Genome Biol.">
        <title>Genome of Acanthamoeba castellanii highlights extensive lateral gene transfer and early evolution of tyrosine kinase signaling.</title>
        <authorList>
            <person name="Clarke M."/>
            <person name="Lohan A.J."/>
            <person name="Liu B."/>
            <person name="Lagkouvardos I."/>
            <person name="Roy S."/>
            <person name="Zafar N."/>
            <person name="Bertelli C."/>
            <person name="Schilde C."/>
            <person name="Kianianmomeni A."/>
            <person name="Burglin T.R."/>
            <person name="Frech C."/>
            <person name="Turcotte B."/>
            <person name="Kopec K.O."/>
            <person name="Synnott J.M."/>
            <person name="Choo C."/>
            <person name="Paponov I."/>
            <person name="Finkler A."/>
            <person name="Soon Heng Tan C."/>
            <person name="Hutchins A.P."/>
            <person name="Weinmeier T."/>
            <person name="Rattei T."/>
            <person name="Chu J.S."/>
            <person name="Gimenez G."/>
            <person name="Irimia M."/>
            <person name="Rigden D.J."/>
            <person name="Fitzpatrick D.A."/>
            <person name="Lorenzo-Morales J."/>
            <person name="Bateman A."/>
            <person name="Chiu C.H."/>
            <person name="Tang P."/>
            <person name="Hegemann P."/>
            <person name="Fromm H."/>
            <person name="Raoult D."/>
            <person name="Greub G."/>
            <person name="Miranda-Saavedra D."/>
            <person name="Chen N."/>
            <person name="Nash P."/>
            <person name="Ginger M.L."/>
            <person name="Horn M."/>
            <person name="Schaap P."/>
            <person name="Caler L."/>
            <person name="Loftus B."/>
        </authorList>
    </citation>
    <scope>NUCLEOTIDE SEQUENCE [LARGE SCALE GENOMIC DNA]</scope>
    <source>
        <strain evidence="17 18">Neff</strain>
    </source>
</reference>
<name>L8H9N8_ACACF</name>
<feature type="repeat" description="ANK" evidence="13">
    <location>
        <begin position="438"/>
        <end position="470"/>
    </location>
</feature>
<keyword evidence="5" id="KW-0479">Metal-binding</keyword>
<evidence type="ECO:0000256" key="6">
    <source>
        <dbReference type="ARBA" id="ARBA00022737"/>
    </source>
</evidence>
<dbReference type="GO" id="GO:0016787">
    <property type="term" value="F:hydrolase activity"/>
    <property type="evidence" value="ECO:0007669"/>
    <property type="project" value="UniProtKB-KW"/>
</dbReference>
<feature type="compositionally biased region" description="Basic and acidic residues" evidence="15">
    <location>
        <begin position="538"/>
        <end position="577"/>
    </location>
</feature>
<sequence length="695" mass="78160">MEEAKEKGLTCRTCDQFFSSLEAQQAHFKGEWHLFNLQRMLVDQARVDEATFTALRDESLLQQSVEGEDEDDAEYGNASSDSSSEDEDGAASNQSRRNRPEKGPRMRVTTSDGRVISFWRAILPSRDLEDGYFSLTASQEQGSPQLQEVVRGLGDATSRVWVYLMCSGGYFAGSVFDGNKVIAHKTYRRYTVRRKQGGSQSSRDAQGNKPKSAGAFMRRYHEAQLQREIRELLAKWKPYFDASALVFYYLPGGGINRHMFFYEGSPLGTKKGRGRGANPKLRSIPFPIERPSVTAIQKAHEILSTIEIEDEEQHDPVVEPVLPQATTPARPSPETDTTSGVEQVDHRPLAHSQEGRSDEERKEEEQRAEAEIIDAVRANDARLIEELFERVADTDLLIGAGSSDLTPLYVACELANADLVNLLLKKGQPINTRIPGYHYWTVLHRASADGNIKLVNLLLANGADPTIRGLISKTPYDLAPNKDTRNAFRRFAGDNPTLWDYDEAKVPPLTKEMEVEGRKKELEKKKKRKDALKARKAREREEEEARKRQQDERRKAKKRREQEERERKRKAEEEERERKRKAQQEEDEADEELQRAIQLSLTLGTSTDDATTPTSTSSTTPMPTKTTAPPSTASSTPSASSSTPTASSAAKASGGGPECDLCHKRMGEKAVPFYRLSFKYCSTKCVQEHRKQLGR</sequence>
<dbReference type="RefSeq" id="XP_004348743.1">
    <property type="nucleotide sequence ID" value="XM_004348693.1"/>
</dbReference>
<dbReference type="AlphaFoldDB" id="L8H9N8"/>
<gene>
    <name evidence="17" type="ORF">ACA1_035590</name>
</gene>
<keyword evidence="12" id="KW-0175">Coiled coil</keyword>
<dbReference type="EMBL" id="KB007886">
    <property type="protein sequence ID" value="ELR22229.1"/>
    <property type="molecule type" value="Genomic_DNA"/>
</dbReference>
<dbReference type="GO" id="GO:0005737">
    <property type="term" value="C:cytoplasm"/>
    <property type="evidence" value="ECO:0007669"/>
    <property type="project" value="UniProtKB-SubCell"/>
</dbReference>
<dbReference type="InterPro" id="IPR036770">
    <property type="entry name" value="Ankyrin_rpt-contain_sf"/>
</dbReference>
<dbReference type="InterPro" id="IPR002110">
    <property type="entry name" value="Ankyrin_rpt"/>
</dbReference>
<evidence type="ECO:0000256" key="3">
    <source>
        <dbReference type="ARBA" id="ARBA00022490"/>
    </source>
</evidence>
<organism evidence="17 18">
    <name type="scientific">Acanthamoeba castellanii (strain ATCC 30010 / Neff)</name>
    <dbReference type="NCBI Taxonomy" id="1257118"/>
    <lineage>
        <taxon>Eukaryota</taxon>
        <taxon>Amoebozoa</taxon>
        <taxon>Discosea</taxon>
        <taxon>Longamoebia</taxon>
        <taxon>Centramoebida</taxon>
        <taxon>Acanthamoebidae</taxon>
        <taxon>Acanthamoeba</taxon>
    </lineage>
</organism>
<dbReference type="Gene3D" id="1.25.40.20">
    <property type="entry name" value="Ankyrin repeat-containing domain"/>
    <property type="match status" value="1"/>
</dbReference>
<evidence type="ECO:0000256" key="10">
    <source>
        <dbReference type="ARBA" id="ARBA00022833"/>
    </source>
</evidence>
<dbReference type="KEGG" id="acan:ACA1_035590"/>
<keyword evidence="7 14" id="KW-0255">Endonuclease</keyword>
<evidence type="ECO:0000259" key="16">
    <source>
        <dbReference type="PROSITE" id="PS52044"/>
    </source>
</evidence>
<evidence type="ECO:0000256" key="1">
    <source>
        <dbReference type="ARBA" id="ARBA00004496"/>
    </source>
</evidence>
<evidence type="ECO:0000256" key="8">
    <source>
        <dbReference type="ARBA" id="ARBA00022771"/>
    </source>
</evidence>
<evidence type="ECO:0000313" key="18">
    <source>
        <dbReference type="Proteomes" id="UP000011083"/>
    </source>
</evidence>
<accession>L8H9N8</accession>
<proteinExistence type="inferred from homology"/>
<dbReference type="GO" id="GO:0004519">
    <property type="term" value="F:endonuclease activity"/>
    <property type="evidence" value="ECO:0007669"/>
    <property type="project" value="UniProtKB-KW"/>
</dbReference>
<feature type="active site" evidence="14">
    <location>
        <position position="200"/>
    </location>
</feature>
<keyword evidence="3 14" id="KW-0963">Cytoplasm</keyword>
<dbReference type="Pfam" id="PF18716">
    <property type="entry name" value="VATC"/>
    <property type="match status" value="1"/>
</dbReference>
<keyword evidence="6" id="KW-0677">Repeat</keyword>
<dbReference type="InterPro" id="IPR041540">
    <property type="entry name" value="VATC"/>
</dbReference>
<evidence type="ECO:0000256" key="2">
    <source>
        <dbReference type="ARBA" id="ARBA00009262"/>
    </source>
</evidence>
<feature type="repeat" description="ANK" evidence="13">
    <location>
        <begin position="403"/>
        <end position="435"/>
    </location>
</feature>
<evidence type="ECO:0000256" key="11">
    <source>
        <dbReference type="ARBA" id="ARBA00023043"/>
    </source>
</evidence>
<dbReference type="GO" id="GO:0003676">
    <property type="term" value="F:nucleic acid binding"/>
    <property type="evidence" value="ECO:0007669"/>
    <property type="project" value="InterPro"/>
</dbReference>
<evidence type="ECO:0000256" key="5">
    <source>
        <dbReference type="ARBA" id="ARBA00022723"/>
    </source>
</evidence>
<feature type="compositionally biased region" description="Basic and acidic residues" evidence="15">
    <location>
        <begin position="343"/>
        <end position="368"/>
    </location>
</feature>
<dbReference type="VEuPathDB" id="AmoebaDB:ACA1_035590"/>
<evidence type="ECO:0000256" key="15">
    <source>
        <dbReference type="SAM" id="MobiDB-lite"/>
    </source>
</evidence>
<keyword evidence="9 14" id="KW-0378">Hydrolase</keyword>
<evidence type="ECO:0000313" key="17">
    <source>
        <dbReference type="EMBL" id="ELR22229.1"/>
    </source>
</evidence>
<feature type="compositionally biased region" description="Low complexity" evidence="15">
    <location>
        <begin position="605"/>
        <end position="652"/>
    </location>
</feature>
<feature type="compositionally biased region" description="Basic and acidic residues" evidence="15">
    <location>
        <begin position="515"/>
        <end position="524"/>
    </location>
</feature>
<evidence type="ECO:0000256" key="7">
    <source>
        <dbReference type="ARBA" id="ARBA00022759"/>
    </source>
</evidence>
<feature type="compositionally biased region" description="Polar residues" evidence="15">
    <location>
        <begin position="324"/>
        <end position="341"/>
    </location>
</feature>